<evidence type="ECO:0000256" key="11">
    <source>
        <dbReference type="SAM" id="Phobius"/>
    </source>
</evidence>
<evidence type="ECO:0000256" key="7">
    <source>
        <dbReference type="ARBA" id="ARBA00023012"/>
    </source>
</evidence>
<keyword evidence="8 11" id="KW-0472">Membrane</keyword>
<keyword evidence="3" id="KW-0808">Transferase</keyword>
<keyword evidence="7" id="KW-0902">Two-component regulatory system</keyword>
<dbReference type="InterPro" id="IPR036890">
    <property type="entry name" value="HATPase_C_sf"/>
</dbReference>
<keyword evidence="5" id="KW-0418">Kinase</keyword>
<feature type="coiled-coil region" evidence="9">
    <location>
        <begin position="289"/>
        <end position="323"/>
    </location>
</feature>
<dbReference type="AlphaFoldDB" id="A0A099CYU8"/>
<dbReference type="GO" id="GO:0000155">
    <property type="term" value="F:phosphorelay sensor kinase activity"/>
    <property type="evidence" value="ECO:0007669"/>
    <property type="project" value="InterPro"/>
</dbReference>
<evidence type="ECO:0000256" key="5">
    <source>
        <dbReference type="ARBA" id="ARBA00022777"/>
    </source>
</evidence>
<dbReference type="Gene3D" id="1.20.5.1930">
    <property type="match status" value="1"/>
</dbReference>
<feature type="domain" description="Histidine kinase/HSP90-like ATPase" evidence="12">
    <location>
        <begin position="431"/>
        <end position="527"/>
    </location>
</feature>
<feature type="transmembrane region" description="Helical" evidence="11">
    <location>
        <begin position="263"/>
        <end position="282"/>
    </location>
</feature>
<dbReference type="GO" id="GO:0005886">
    <property type="term" value="C:plasma membrane"/>
    <property type="evidence" value="ECO:0007669"/>
    <property type="project" value="UniProtKB-SubCell"/>
</dbReference>
<dbReference type="EMBL" id="JROI01000010">
    <property type="protein sequence ID" value="KGI78200.1"/>
    <property type="molecule type" value="Genomic_DNA"/>
</dbReference>
<protein>
    <recommendedName>
        <fullName evidence="17">Histidine kinase</fullName>
    </recommendedName>
</protein>
<evidence type="ECO:0000259" key="14">
    <source>
        <dbReference type="Pfam" id="PF07730"/>
    </source>
</evidence>
<dbReference type="InterPro" id="IPR007895">
    <property type="entry name" value="MASE1"/>
</dbReference>
<evidence type="ECO:0000256" key="4">
    <source>
        <dbReference type="ARBA" id="ARBA00022692"/>
    </source>
</evidence>
<evidence type="ECO:0000259" key="13">
    <source>
        <dbReference type="Pfam" id="PF05231"/>
    </source>
</evidence>
<keyword evidence="16" id="KW-1185">Reference proteome</keyword>
<dbReference type="PANTHER" id="PTHR24421">
    <property type="entry name" value="NITRATE/NITRITE SENSOR PROTEIN NARX-RELATED"/>
    <property type="match status" value="1"/>
</dbReference>
<comment type="caution">
    <text evidence="15">The sequence shown here is derived from an EMBL/GenBank/DDBJ whole genome shotgun (WGS) entry which is preliminary data.</text>
</comment>
<evidence type="ECO:0000256" key="9">
    <source>
        <dbReference type="SAM" id="Coils"/>
    </source>
</evidence>
<evidence type="ECO:0000313" key="15">
    <source>
        <dbReference type="EMBL" id="KGI78200.1"/>
    </source>
</evidence>
<dbReference type="GO" id="GO:0046983">
    <property type="term" value="F:protein dimerization activity"/>
    <property type="evidence" value="ECO:0007669"/>
    <property type="project" value="InterPro"/>
</dbReference>
<dbReference type="Pfam" id="PF07730">
    <property type="entry name" value="HisKA_3"/>
    <property type="match status" value="1"/>
</dbReference>
<dbReference type="Gene3D" id="3.30.565.10">
    <property type="entry name" value="Histidine kinase-like ATPase, C-terminal domain"/>
    <property type="match status" value="1"/>
</dbReference>
<dbReference type="RefSeq" id="WP_043100784.1">
    <property type="nucleotide sequence ID" value="NZ_JACHET010000001.1"/>
</dbReference>
<feature type="transmembrane region" description="Helical" evidence="11">
    <location>
        <begin position="80"/>
        <end position="101"/>
    </location>
</feature>
<dbReference type="OrthoDB" id="9797605at2"/>
<keyword evidence="6 11" id="KW-1133">Transmembrane helix</keyword>
<dbReference type="STRING" id="1543381.LF63_0107635"/>
<dbReference type="InterPro" id="IPR003594">
    <property type="entry name" value="HATPase_dom"/>
</dbReference>
<feature type="transmembrane region" description="Helical" evidence="11">
    <location>
        <begin position="156"/>
        <end position="173"/>
    </location>
</feature>
<evidence type="ECO:0000256" key="2">
    <source>
        <dbReference type="ARBA" id="ARBA00022475"/>
    </source>
</evidence>
<dbReference type="InterPro" id="IPR011712">
    <property type="entry name" value="Sig_transdc_His_kin_sub3_dim/P"/>
</dbReference>
<evidence type="ECO:0000256" key="3">
    <source>
        <dbReference type="ARBA" id="ARBA00022679"/>
    </source>
</evidence>
<sequence>MRLSSPTWSRGPLLGVLYCVTWLLLLNYVAPQWMIPPGLRFGALLLARPRHWPWLIAGEWAAHLMFRIGSVDETAWLHHFITNDAAAVLVVGGCIAALRRFGLKATLRMPEDVARLLAAALLTAFVNTLFCCALSNLIHPQMALQSLGSVIGSELLREYLGSLLIVPIMIMAVREPPERQEITRTLLEALFVLLPILALLLVMLKSSPPLPGFARILALVPVLLFAFRNGWRGAVFAMVLINGGMMAFTRADMHQFPATESLLFLAVAGTGALVLGAASDALRRSSRRLSVQNARLEGANRRLDQLARQLSEVARRNLRTEEQQRRYVAAELHDELGQNLTAIQTRVKLAQTRLREAGLSDVSTSINDILAHMRAAVRRLLNSLRPTVLDEFGLARALEDGPIRDLLKTAGVAYHLDLRGNLQDLDEDTRITVYRVVQEAATNTVRHAMASHFMLRVLSGKRNGRRMVALDMRDDGVGLGSGTPGTGGGRRGGHGLQSMRDRVTALGGTLRIHISENGTRLRILLPASGREA</sequence>
<feature type="domain" description="Signal transduction histidine kinase subgroup 3 dimerisation and phosphoacceptor" evidence="14">
    <location>
        <begin position="325"/>
        <end position="389"/>
    </location>
</feature>
<evidence type="ECO:0008006" key="17">
    <source>
        <dbReference type="Google" id="ProtNLM"/>
    </source>
</evidence>
<comment type="subcellular location">
    <subcellularLocation>
        <location evidence="1">Cell membrane</location>
        <topology evidence="1">Multi-pass membrane protein</topology>
    </subcellularLocation>
</comment>
<dbReference type="Pfam" id="PF05231">
    <property type="entry name" value="MASE1"/>
    <property type="match status" value="1"/>
</dbReference>
<feature type="transmembrane region" description="Helical" evidence="11">
    <location>
        <begin position="12"/>
        <end position="30"/>
    </location>
</feature>
<feature type="transmembrane region" description="Helical" evidence="11">
    <location>
        <begin position="185"/>
        <end position="204"/>
    </location>
</feature>
<feature type="compositionally biased region" description="Gly residues" evidence="10">
    <location>
        <begin position="477"/>
        <end position="490"/>
    </location>
</feature>
<feature type="transmembrane region" description="Helical" evidence="11">
    <location>
        <begin position="210"/>
        <end position="227"/>
    </location>
</feature>
<proteinExistence type="predicted"/>
<evidence type="ECO:0000256" key="6">
    <source>
        <dbReference type="ARBA" id="ARBA00022989"/>
    </source>
</evidence>
<keyword evidence="4 11" id="KW-0812">Transmembrane</keyword>
<evidence type="ECO:0000259" key="12">
    <source>
        <dbReference type="Pfam" id="PF02518"/>
    </source>
</evidence>
<dbReference type="CDD" id="cd16917">
    <property type="entry name" value="HATPase_UhpB-NarQ-NarX-like"/>
    <property type="match status" value="1"/>
</dbReference>
<evidence type="ECO:0000256" key="1">
    <source>
        <dbReference type="ARBA" id="ARBA00004651"/>
    </source>
</evidence>
<evidence type="ECO:0000256" key="8">
    <source>
        <dbReference type="ARBA" id="ARBA00023136"/>
    </source>
</evidence>
<dbReference type="HOGENOM" id="CLU_041023_0_0_6"/>
<feature type="domain" description="MASE1" evidence="13">
    <location>
        <begin position="15"/>
        <end position="279"/>
    </location>
</feature>
<dbReference type="SUPFAM" id="SSF55874">
    <property type="entry name" value="ATPase domain of HSP90 chaperone/DNA topoisomerase II/histidine kinase"/>
    <property type="match status" value="1"/>
</dbReference>
<evidence type="ECO:0000256" key="10">
    <source>
        <dbReference type="SAM" id="MobiDB-lite"/>
    </source>
</evidence>
<organism evidence="15 16">
    <name type="scientific">Oleiagrimonas soli</name>
    <dbReference type="NCBI Taxonomy" id="1543381"/>
    <lineage>
        <taxon>Bacteria</taxon>
        <taxon>Pseudomonadati</taxon>
        <taxon>Pseudomonadota</taxon>
        <taxon>Gammaproteobacteria</taxon>
        <taxon>Lysobacterales</taxon>
        <taxon>Rhodanobacteraceae</taxon>
        <taxon>Oleiagrimonas</taxon>
    </lineage>
</organism>
<dbReference type="InterPro" id="IPR050482">
    <property type="entry name" value="Sensor_HK_TwoCompSys"/>
</dbReference>
<name>A0A099CYU8_9GAMM</name>
<gene>
    <name evidence="15" type="ORF">LF63_0107635</name>
</gene>
<keyword evidence="2" id="KW-1003">Cell membrane</keyword>
<keyword evidence="9" id="KW-0175">Coiled coil</keyword>
<reference evidence="15 16" key="1">
    <citation type="submission" date="2014-09" db="EMBL/GenBank/DDBJ databases">
        <title>Xanthomonadaceae 3.5X direct submission.</title>
        <authorList>
            <person name="Fang T."/>
            <person name="Wang H."/>
        </authorList>
    </citation>
    <scope>NUCLEOTIDE SEQUENCE [LARGE SCALE GENOMIC DNA]</scope>
    <source>
        <strain evidence="15 16">3.5X</strain>
    </source>
</reference>
<feature type="transmembrane region" description="Helical" evidence="11">
    <location>
        <begin position="113"/>
        <end position="136"/>
    </location>
</feature>
<accession>A0A099CYU8</accession>
<dbReference type="Pfam" id="PF02518">
    <property type="entry name" value="HATPase_c"/>
    <property type="match status" value="1"/>
</dbReference>
<feature type="region of interest" description="Disordered" evidence="10">
    <location>
        <begin position="475"/>
        <end position="496"/>
    </location>
</feature>
<evidence type="ECO:0000313" key="16">
    <source>
        <dbReference type="Proteomes" id="UP000029708"/>
    </source>
</evidence>
<dbReference type="Proteomes" id="UP000029708">
    <property type="component" value="Unassembled WGS sequence"/>
</dbReference>
<dbReference type="PANTHER" id="PTHR24421:SF58">
    <property type="entry name" value="SIGNAL TRANSDUCTION HISTIDINE-PROTEIN KINASE_PHOSPHATASE UHPB"/>
    <property type="match status" value="1"/>
</dbReference>